<feature type="transmembrane region" description="Helical" evidence="1">
    <location>
        <begin position="145"/>
        <end position="161"/>
    </location>
</feature>
<dbReference type="Pfam" id="PF20334">
    <property type="entry name" value="DUF6629"/>
    <property type="match status" value="1"/>
</dbReference>
<proteinExistence type="predicted"/>
<evidence type="ECO:0000313" key="3">
    <source>
        <dbReference type="Proteomes" id="UP001500221"/>
    </source>
</evidence>
<accession>A0ABP9PFW4</accession>
<protein>
    <recommendedName>
        <fullName evidence="4">Integral membrane protein</fullName>
    </recommendedName>
</protein>
<reference evidence="3" key="1">
    <citation type="journal article" date="2019" name="Int. J. Syst. Evol. Microbiol.">
        <title>The Global Catalogue of Microorganisms (GCM) 10K type strain sequencing project: providing services to taxonomists for standard genome sequencing and annotation.</title>
        <authorList>
            <consortium name="The Broad Institute Genomics Platform"/>
            <consortium name="The Broad Institute Genome Sequencing Center for Infectious Disease"/>
            <person name="Wu L."/>
            <person name="Ma J."/>
        </authorList>
    </citation>
    <scope>NUCLEOTIDE SEQUENCE [LARGE SCALE GENOMIC DNA]</scope>
    <source>
        <strain evidence="3">JCM 18459</strain>
    </source>
</reference>
<keyword evidence="1" id="KW-1133">Transmembrane helix</keyword>
<name>A0ABP9PFW4_9ACTN</name>
<evidence type="ECO:0000256" key="1">
    <source>
        <dbReference type="SAM" id="Phobius"/>
    </source>
</evidence>
<dbReference type="EMBL" id="BAABKG010000002">
    <property type="protein sequence ID" value="GAA5145913.1"/>
    <property type="molecule type" value="Genomic_DNA"/>
</dbReference>
<feature type="transmembrane region" description="Helical" evidence="1">
    <location>
        <begin position="34"/>
        <end position="58"/>
    </location>
</feature>
<dbReference type="InterPro" id="IPR046737">
    <property type="entry name" value="DUF6629"/>
</dbReference>
<feature type="transmembrane region" description="Helical" evidence="1">
    <location>
        <begin position="190"/>
        <end position="209"/>
    </location>
</feature>
<evidence type="ECO:0008006" key="4">
    <source>
        <dbReference type="Google" id="ProtNLM"/>
    </source>
</evidence>
<feature type="transmembrane region" description="Helical" evidence="1">
    <location>
        <begin position="70"/>
        <end position="93"/>
    </location>
</feature>
<feature type="transmembrane region" description="Helical" evidence="1">
    <location>
        <begin position="105"/>
        <end position="125"/>
    </location>
</feature>
<evidence type="ECO:0000313" key="2">
    <source>
        <dbReference type="EMBL" id="GAA5145913.1"/>
    </source>
</evidence>
<keyword evidence="3" id="KW-1185">Reference proteome</keyword>
<organism evidence="2 3">
    <name type="scientific">Nocardioides marinquilinus</name>
    <dbReference type="NCBI Taxonomy" id="1210400"/>
    <lineage>
        <taxon>Bacteria</taxon>
        <taxon>Bacillati</taxon>
        <taxon>Actinomycetota</taxon>
        <taxon>Actinomycetes</taxon>
        <taxon>Propionibacteriales</taxon>
        <taxon>Nocardioidaceae</taxon>
        <taxon>Nocardioides</taxon>
    </lineage>
</organism>
<feature type="transmembrane region" description="Helical" evidence="1">
    <location>
        <begin position="166"/>
        <end position="184"/>
    </location>
</feature>
<keyword evidence="1" id="KW-0472">Membrane</keyword>
<comment type="caution">
    <text evidence="2">The sequence shown here is derived from an EMBL/GenBank/DDBJ whole genome shotgun (WGS) entry which is preliminary data.</text>
</comment>
<keyword evidence="1" id="KW-0812">Transmembrane</keyword>
<sequence>MCFSVEADLAAGGLLVPLGVVALRGAATAGDRRLLPLTSLPVLFGLHQLVEALVWAGVDGDVSAGLARAAAWVYVGYALVVLPLLLPVAVWLVAERRARPRVVPFVALGAVTAAAMTVTTARHGLTVVPYDHAIGYFVGLGPDDWLWTSTYVVACMGACLASGHRLLVGFGVVNLVGLTVVAVAYAEALASLWCVYAAVSSVLVVAFVLGRARAAATEQDLQEATA</sequence>
<dbReference type="Proteomes" id="UP001500221">
    <property type="component" value="Unassembled WGS sequence"/>
</dbReference>
<gene>
    <name evidence="2" type="ORF">GCM10023340_16020</name>
</gene>
<dbReference type="RefSeq" id="WP_345456665.1">
    <property type="nucleotide sequence ID" value="NZ_BAABKG010000002.1"/>
</dbReference>